<keyword evidence="5" id="KW-1185">Reference proteome</keyword>
<sequence>MRPASAVTRQFAEQVQIPVTLRLSSAVQRSDFAVQVADLLNVPINDTIKGVDNILSLSKRFPDVSKQQLTVLQKQIDDLRQYILVQKQQLQELSFQKTMSRPKPQKPQRVQSAPPKPTPLPSQQKKAIQNQLSTFFGSIDERLNNESIQRLKRLHIDQKLDPRSFEFCSQLLEELILVKTDSYLFQKEQICQIKKTQNVNNQKYEFVKEQNQQQQMIKTRFQQKLNEMQTETNQTNADLKNKRQYLQNTFGSKIMLLNTKTNIYKKYKPIIKSENINTYVTLIKENTQMIMSQNETNAENVKNKKERLKLLENELQDIKAQKEIKKARAAAFGEQLDVFMQ</sequence>
<feature type="region of interest" description="Disordered" evidence="2">
    <location>
        <begin position="95"/>
        <end position="125"/>
    </location>
</feature>
<name>A0AA86N720_9EUKA</name>
<protein>
    <submittedName>
        <fullName evidence="4">Hypothetical_protein</fullName>
    </submittedName>
</protein>
<evidence type="ECO:0000313" key="4">
    <source>
        <dbReference type="EMBL" id="CAL6011718.1"/>
    </source>
</evidence>
<dbReference type="EMBL" id="CAXDID020000065">
    <property type="protein sequence ID" value="CAL6011718.1"/>
    <property type="molecule type" value="Genomic_DNA"/>
</dbReference>
<comment type="caution">
    <text evidence="3">The sequence shown here is derived from an EMBL/GenBank/DDBJ whole genome shotgun (WGS) entry which is preliminary data.</text>
</comment>
<proteinExistence type="predicted"/>
<reference evidence="4 5" key="2">
    <citation type="submission" date="2024-07" db="EMBL/GenBank/DDBJ databases">
        <authorList>
            <person name="Akdeniz Z."/>
        </authorList>
    </citation>
    <scope>NUCLEOTIDE SEQUENCE [LARGE SCALE GENOMIC DNA]</scope>
</reference>
<dbReference type="AlphaFoldDB" id="A0AA86N720"/>
<evidence type="ECO:0000313" key="3">
    <source>
        <dbReference type="EMBL" id="CAI9913938.1"/>
    </source>
</evidence>
<feature type="coiled-coil region" evidence="1">
    <location>
        <begin position="291"/>
        <end position="328"/>
    </location>
</feature>
<gene>
    <name evidence="3" type="ORF">HINF_LOCUS1583</name>
    <name evidence="4" type="ORF">HINF_LOCUS22953</name>
</gene>
<accession>A0AA86N720</accession>
<keyword evidence="1" id="KW-0175">Coiled coil</keyword>
<evidence type="ECO:0000313" key="5">
    <source>
        <dbReference type="Proteomes" id="UP001642409"/>
    </source>
</evidence>
<dbReference type="EMBL" id="CATOUU010000042">
    <property type="protein sequence ID" value="CAI9913938.1"/>
    <property type="molecule type" value="Genomic_DNA"/>
</dbReference>
<organism evidence="3">
    <name type="scientific">Hexamita inflata</name>
    <dbReference type="NCBI Taxonomy" id="28002"/>
    <lineage>
        <taxon>Eukaryota</taxon>
        <taxon>Metamonada</taxon>
        <taxon>Diplomonadida</taxon>
        <taxon>Hexamitidae</taxon>
        <taxon>Hexamitinae</taxon>
        <taxon>Hexamita</taxon>
    </lineage>
</organism>
<evidence type="ECO:0000256" key="2">
    <source>
        <dbReference type="SAM" id="MobiDB-lite"/>
    </source>
</evidence>
<dbReference type="Proteomes" id="UP001642409">
    <property type="component" value="Unassembled WGS sequence"/>
</dbReference>
<evidence type="ECO:0000256" key="1">
    <source>
        <dbReference type="SAM" id="Coils"/>
    </source>
</evidence>
<reference evidence="3" key="1">
    <citation type="submission" date="2023-06" db="EMBL/GenBank/DDBJ databases">
        <authorList>
            <person name="Kurt Z."/>
        </authorList>
    </citation>
    <scope>NUCLEOTIDE SEQUENCE</scope>
</reference>